<dbReference type="PRINTS" id="PR00111">
    <property type="entry name" value="ABHYDROLASE"/>
</dbReference>
<dbReference type="PANTHER" id="PTHR11614">
    <property type="entry name" value="PHOSPHOLIPASE-RELATED"/>
    <property type="match status" value="1"/>
</dbReference>
<name>A0A1I5R494_9BACI</name>
<feature type="domain" description="Serine aminopeptidase S33" evidence="1">
    <location>
        <begin position="19"/>
        <end position="253"/>
    </location>
</feature>
<dbReference type="SUPFAM" id="SSF53474">
    <property type="entry name" value="alpha/beta-Hydrolases"/>
    <property type="match status" value="1"/>
</dbReference>
<organism evidence="2 3">
    <name type="scientific">Salibacterium halotolerans</name>
    <dbReference type="NCBI Taxonomy" id="1884432"/>
    <lineage>
        <taxon>Bacteria</taxon>
        <taxon>Bacillati</taxon>
        <taxon>Bacillota</taxon>
        <taxon>Bacilli</taxon>
        <taxon>Bacillales</taxon>
        <taxon>Bacillaceae</taxon>
    </lineage>
</organism>
<dbReference type="InterPro" id="IPR051044">
    <property type="entry name" value="MAG_DAG_Lipase"/>
</dbReference>
<dbReference type="InterPro" id="IPR000073">
    <property type="entry name" value="AB_hydrolase_1"/>
</dbReference>
<evidence type="ECO:0000259" key="1">
    <source>
        <dbReference type="Pfam" id="PF12146"/>
    </source>
</evidence>
<dbReference type="AlphaFoldDB" id="A0A1I5R494"/>
<dbReference type="Gene3D" id="3.40.50.1820">
    <property type="entry name" value="alpha/beta hydrolase"/>
    <property type="match status" value="1"/>
</dbReference>
<dbReference type="InterPro" id="IPR022742">
    <property type="entry name" value="Hydrolase_4"/>
</dbReference>
<proteinExistence type="predicted"/>
<reference evidence="3" key="1">
    <citation type="submission" date="2016-10" db="EMBL/GenBank/DDBJ databases">
        <authorList>
            <person name="Varghese N."/>
            <person name="Submissions S."/>
        </authorList>
    </citation>
    <scope>NUCLEOTIDE SEQUENCE [LARGE SCALE GENOMIC DNA]</scope>
    <source>
        <strain evidence="3">S7</strain>
    </source>
</reference>
<dbReference type="InterPro" id="IPR029058">
    <property type="entry name" value="AB_hydrolase_fold"/>
</dbReference>
<sequence>MQRQKGRDNKMIKTWLTKKPRGTMVLIHGAGEHHVRYQAWINRLNSLGFHVVAGDLPGHGKTRGKRGHIDRFDQYIDAVYSWYKEAAALDAPVFLFGHSLGGLIAVRTLMEKHLPVRGVVLSSPCLGLADFPNRGKELTAKMMHRMAPSIRAESGITAERLTRDEETRAAFRQDDLIVSTVTLRWYRELTKAVKQAHLYPDYYPDVPTLVMQAGEDYIVDGSAVRRWFSQLRLSDCAYREWKGLYHELLHEPEREDVFRFMMHFVGQRLEHTMEEEGG</sequence>
<evidence type="ECO:0000313" key="3">
    <source>
        <dbReference type="Proteomes" id="UP000198892"/>
    </source>
</evidence>
<keyword evidence="3" id="KW-1185">Reference proteome</keyword>
<dbReference type="Pfam" id="PF12146">
    <property type="entry name" value="Hydrolase_4"/>
    <property type="match status" value="1"/>
</dbReference>
<dbReference type="STRING" id="1884432.SAMN05518683_106148"/>
<protein>
    <submittedName>
        <fullName evidence="2">Lysophospholipase</fullName>
    </submittedName>
</protein>
<accession>A0A1I5R494</accession>
<dbReference type="Proteomes" id="UP000198892">
    <property type="component" value="Unassembled WGS sequence"/>
</dbReference>
<dbReference type="RefSeq" id="WP_244504266.1">
    <property type="nucleotide sequence ID" value="NZ_FOXD01000006.1"/>
</dbReference>
<dbReference type="EMBL" id="FOXD01000006">
    <property type="protein sequence ID" value="SFP53323.1"/>
    <property type="molecule type" value="Genomic_DNA"/>
</dbReference>
<gene>
    <name evidence="2" type="ORF">SAMN05518683_106148</name>
</gene>
<evidence type="ECO:0000313" key="2">
    <source>
        <dbReference type="EMBL" id="SFP53323.1"/>
    </source>
</evidence>